<dbReference type="Proteomes" id="UP000005439">
    <property type="component" value="Chromosome"/>
</dbReference>
<gene>
    <name evidence="8" type="ordered locus">Sulac_3444</name>
</gene>
<keyword evidence="6" id="KW-0411">Iron-sulfur</keyword>
<keyword evidence="3" id="KW-0004">4Fe-4S</keyword>
<dbReference type="GO" id="GO:0046872">
    <property type="term" value="F:metal ion binding"/>
    <property type="evidence" value="ECO:0007669"/>
    <property type="project" value="UniProtKB-KW"/>
</dbReference>
<proteinExistence type="inferred from homology"/>
<dbReference type="InterPro" id="IPR052375">
    <property type="entry name" value="Complex_I_20kDa-like"/>
</dbReference>
<evidence type="ECO:0000256" key="6">
    <source>
        <dbReference type="ARBA" id="ARBA00023014"/>
    </source>
</evidence>
<name>G8TUC0_SULAD</name>
<evidence type="ECO:0000313" key="8">
    <source>
        <dbReference type="EMBL" id="AEW06882.1"/>
    </source>
</evidence>
<evidence type="ECO:0000256" key="3">
    <source>
        <dbReference type="ARBA" id="ARBA00022485"/>
    </source>
</evidence>
<feature type="domain" description="NADH:ubiquinone oxidoreductase-like 20kDa subunit" evidence="7">
    <location>
        <begin position="61"/>
        <end position="169"/>
    </location>
</feature>
<evidence type="ECO:0000313" key="9">
    <source>
        <dbReference type="Proteomes" id="UP000005439"/>
    </source>
</evidence>
<comment type="similarity">
    <text evidence="2">Belongs to the complex I 20 kDa subunit family.</text>
</comment>
<dbReference type="PANTHER" id="PTHR42989">
    <property type="entry name" value="HYDROGENASE-4 COMPONENT I"/>
    <property type="match status" value="1"/>
</dbReference>
<dbReference type="GO" id="GO:0051539">
    <property type="term" value="F:4 iron, 4 sulfur cluster binding"/>
    <property type="evidence" value="ECO:0007669"/>
    <property type="project" value="UniProtKB-KW"/>
</dbReference>
<organism evidence="8 9">
    <name type="scientific">Sulfobacillus acidophilus (strain ATCC 700253 / DSM 10332 / NAL)</name>
    <dbReference type="NCBI Taxonomy" id="679936"/>
    <lineage>
        <taxon>Bacteria</taxon>
        <taxon>Bacillati</taxon>
        <taxon>Bacillota</taxon>
        <taxon>Clostridia</taxon>
        <taxon>Eubacteriales</taxon>
        <taxon>Clostridiales Family XVII. Incertae Sedis</taxon>
        <taxon>Sulfobacillus</taxon>
    </lineage>
</organism>
<dbReference type="SUPFAM" id="SSF56770">
    <property type="entry name" value="HydA/Nqo6-like"/>
    <property type="match status" value="1"/>
</dbReference>
<comment type="cofactor">
    <cofactor evidence="1">
        <name>[4Fe-4S] cluster</name>
        <dbReference type="ChEBI" id="CHEBI:49883"/>
    </cofactor>
</comment>
<evidence type="ECO:0000256" key="4">
    <source>
        <dbReference type="ARBA" id="ARBA00022723"/>
    </source>
</evidence>
<evidence type="ECO:0000256" key="5">
    <source>
        <dbReference type="ARBA" id="ARBA00023004"/>
    </source>
</evidence>
<keyword evidence="4" id="KW-0479">Metal-binding</keyword>
<dbReference type="PATRIC" id="fig|679936.5.peg.3566"/>
<dbReference type="EMBL" id="CP003179">
    <property type="protein sequence ID" value="AEW06882.1"/>
    <property type="molecule type" value="Genomic_DNA"/>
</dbReference>
<evidence type="ECO:0000256" key="2">
    <source>
        <dbReference type="ARBA" id="ARBA00009173"/>
    </source>
</evidence>
<evidence type="ECO:0000259" key="7">
    <source>
        <dbReference type="Pfam" id="PF01058"/>
    </source>
</evidence>
<accession>G8TUC0</accession>
<dbReference type="Pfam" id="PF01058">
    <property type="entry name" value="Oxidored_q6"/>
    <property type="match status" value="1"/>
</dbReference>
<reference evidence="9" key="1">
    <citation type="submission" date="2011-12" db="EMBL/GenBank/DDBJ databases">
        <title>The complete genome of chromosome of Sulfobacillus acidophilus DSM 10332.</title>
        <authorList>
            <person name="Lucas S."/>
            <person name="Han J."/>
            <person name="Lapidus A."/>
            <person name="Bruce D."/>
            <person name="Goodwin L."/>
            <person name="Pitluck S."/>
            <person name="Peters L."/>
            <person name="Kyrpides N."/>
            <person name="Mavromatis K."/>
            <person name="Ivanova N."/>
            <person name="Mikhailova N."/>
            <person name="Chertkov O."/>
            <person name="Saunders E."/>
            <person name="Detter J.C."/>
            <person name="Tapia R."/>
            <person name="Han C."/>
            <person name="Land M."/>
            <person name="Hauser L."/>
            <person name="Markowitz V."/>
            <person name="Cheng J.-F."/>
            <person name="Hugenholtz P."/>
            <person name="Woyke T."/>
            <person name="Wu D."/>
            <person name="Pukall R."/>
            <person name="Gehrich-Schroeter G."/>
            <person name="Schneider S."/>
            <person name="Klenk H.-P."/>
            <person name="Eisen J.A."/>
        </authorList>
    </citation>
    <scope>NUCLEOTIDE SEQUENCE [LARGE SCALE GENOMIC DNA]</scope>
    <source>
        <strain evidence="9">ATCC 700253 / DSM 10332 / NAL</strain>
    </source>
</reference>
<dbReference type="PANTHER" id="PTHR42989:SF1">
    <property type="entry name" value="FORMATE HYDROGENLYASE SUBUNIT 7-RELATED"/>
    <property type="match status" value="1"/>
</dbReference>
<protein>
    <submittedName>
        <fullName evidence="8">NADH ubiquinone oxidoreductase 20 kDa subunit</fullName>
    </submittedName>
</protein>
<keyword evidence="9" id="KW-1185">Reference proteome</keyword>
<sequence>MYYWHWIKNILTRPKTTGFPTQSDPRVASMSGEPVIPATREAAPRVIHRSLALRHLDAGSCNGCESELMMLTSPDYDFSRYGFTYTPSPKHADILVVTGVVSQPLIPVIQDVYEQLGHPKRVLAIGDCAINGGVFDGIPETAHKLETVIPVTTRVSGCPPTPADILRALFVAVDGVEPLGGQEVVK</sequence>
<reference evidence="8 9" key="2">
    <citation type="journal article" date="2012" name="Stand. Genomic Sci.">
        <title>Complete genome sequence of the moderately thermophilic mineral-sulfide-oxidizing firmicute Sulfobacillus acidophilus type strain (NAL(T)).</title>
        <authorList>
            <person name="Anderson I."/>
            <person name="Chertkov O."/>
            <person name="Chen A."/>
            <person name="Saunders E."/>
            <person name="Lapidus A."/>
            <person name="Nolan M."/>
            <person name="Lucas S."/>
            <person name="Hammon N."/>
            <person name="Deshpande S."/>
            <person name="Cheng J.F."/>
            <person name="Han C."/>
            <person name="Tapia R."/>
            <person name="Goodwin L.A."/>
            <person name="Pitluck S."/>
            <person name="Liolios K."/>
            <person name="Pagani I."/>
            <person name="Ivanova N."/>
            <person name="Mikhailova N."/>
            <person name="Pati A."/>
            <person name="Palaniappan K."/>
            <person name="Land M."/>
            <person name="Pan C."/>
            <person name="Rohde M."/>
            <person name="Pukall R."/>
            <person name="Goker M."/>
            <person name="Detter J.C."/>
            <person name="Woyke T."/>
            <person name="Bristow J."/>
            <person name="Eisen J.A."/>
            <person name="Markowitz V."/>
            <person name="Hugenholtz P."/>
            <person name="Kyrpides N.C."/>
            <person name="Klenk H.P."/>
            <person name="Mavromatis K."/>
        </authorList>
    </citation>
    <scope>NUCLEOTIDE SEQUENCE [LARGE SCALE GENOMIC DNA]</scope>
    <source>
        <strain evidence="9">ATCC 700253 / DSM 10332 / NAL</strain>
    </source>
</reference>
<dbReference type="KEGG" id="sap:Sulac_3444"/>
<dbReference type="Gene3D" id="3.40.50.12280">
    <property type="match status" value="1"/>
</dbReference>
<keyword evidence="5" id="KW-0408">Iron</keyword>
<evidence type="ECO:0000256" key="1">
    <source>
        <dbReference type="ARBA" id="ARBA00001966"/>
    </source>
</evidence>
<dbReference type="STRING" id="679936.Sulac_3444"/>
<keyword evidence="8" id="KW-0830">Ubiquinone</keyword>
<dbReference type="InterPro" id="IPR006137">
    <property type="entry name" value="NADH_UbQ_OxRdtase-like_20kDa"/>
</dbReference>
<dbReference type="HOGENOM" id="CLU_055737_7_3_9"/>
<dbReference type="AlphaFoldDB" id="G8TUC0"/>